<reference evidence="2" key="1">
    <citation type="submission" date="2023-04" db="EMBL/GenBank/DDBJ databases">
        <authorList>
            <consortium name="ELIXIR-Norway"/>
        </authorList>
    </citation>
    <scope>NUCLEOTIDE SEQUENCE [LARGE SCALE GENOMIC DNA]</scope>
</reference>
<organism evidence="2 3">
    <name type="scientific">Rangifer tarandus platyrhynchus</name>
    <name type="common">Svalbard reindeer</name>
    <dbReference type="NCBI Taxonomy" id="3082113"/>
    <lineage>
        <taxon>Eukaryota</taxon>
        <taxon>Metazoa</taxon>
        <taxon>Chordata</taxon>
        <taxon>Craniata</taxon>
        <taxon>Vertebrata</taxon>
        <taxon>Euteleostomi</taxon>
        <taxon>Mammalia</taxon>
        <taxon>Eutheria</taxon>
        <taxon>Laurasiatheria</taxon>
        <taxon>Artiodactyla</taxon>
        <taxon>Ruminantia</taxon>
        <taxon>Pecora</taxon>
        <taxon>Cervidae</taxon>
        <taxon>Odocoileinae</taxon>
        <taxon>Rangifer</taxon>
    </lineage>
</organism>
<gene>
    <name evidence="2" type="ORF">MRATA1EN1_LOCUS12597</name>
</gene>
<evidence type="ECO:0000313" key="3">
    <source>
        <dbReference type="Proteomes" id="UP001176941"/>
    </source>
</evidence>
<evidence type="ECO:0000256" key="1">
    <source>
        <dbReference type="SAM" id="MobiDB-lite"/>
    </source>
</evidence>
<feature type="compositionally biased region" description="Low complexity" evidence="1">
    <location>
        <begin position="48"/>
        <end position="61"/>
    </location>
</feature>
<feature type="compositionally biased region" description="Pro residues" evidence="1">
    <location>
        <begin position="122"/>
        <end position="133"/>
    </location>
</feature>
<feature type="compositionally biased region" description="Low complexity" evidence="1">
    <location>
        <begin position="24"/>
        <end position="35"/>
    </location>
</feature>
<feature type="compositionally biased region" description="Basic residues" evidence="1">
    <location>
        <begin position="81"/>
        <end position="90"/>
    </location>
</feature>
<accession>A0ABN8YPZ8</accession>
<sequence>MCPACPRTRRVKGKKWGPPGRPQAGLRLSAGAAGRVPIPEPRSIGPCLPAAARSPRASARLAARRRAGGHSVLRPLARHFPSARHRRLAPPRRDPAGGATQCSPTAQRAARAEPSRRISPAAPRPQTGPPASPTPGAELGALARIPLPPLRLPLSALSPLSAGAGTERDWVPRSPRHRPLSPPAPGGRAL</sequence>
<feature type="compositionally biased region" description="Low complexity" evidence="1">
    <location>
        <begin position="152"/>
        <end position="165"/>
    </location>
</feature>
<dbReference type="Proteomes" id="UP001176941">
    <property type="component" value="Chromosome 21"/>
</dbReference>
<evidence type="ECO:0000313" key="2">
    <source>
        <dbReference type="EMBL" id="CAI9163635.1"/>
    </source>
</evidence>
<keyword evidence="3" id="KW-1185">Reference proteome</keyword>
<name>A0ABN8YPZ8_RANTA</name>
<proteinExistence type="predicted"/>
<feature type="compositionally biased region" description="Pro residues" evidence="1">
    <location>
        <begin position="180"/>
        <end position="190"/>
    </location>
</feature>
<dbReference type="EMBL" id="OX459957">
    <property type="protein sequence ID" value="CAI9163635.1"/>
    <property type="molecule type" value="Genomic_DNA"/>
</dbReference>
<protein>
    <submittedName>
        <fullName evidence="2">Uncharacterized protein</fullName>
    </submittedName>
</protein>
<feature type="region of interest" description="Disordered" evidence="1">
    <location>
        <begin position="1"/>
        <end position="190"/>
    </location>
</feature>